<dbReference type="RefSeq" id="WP_147445774.1">
    <property type="nucleotide sequence ID" value="NZ_RAWK01000380.1"/>
</dbReference>
<dbReference type="Pfam" id="PF13432">
    <property type="entry name" value="TPR_16"/>
    <property type="match status" value="1"/>
</dbReference>
<name>A0A3A8PGX6_9BACT</name>
<evidence type="ECO:0000256" key="1">
    <source>
        <dbReference type="PROSITE-ProRule" id="PRU00339"/>
    </source>
</evidence>
<feature type="non-terminal residue" evidence="3">
    <location>
        <position position="186"/>
    </location>
</feature>
<dbReference type="PROSITE" id="PS50005">
    <property type="entry name" value="TPR"/>
    <property type="match status" value="2"/>
</dbReference>
<dbReference type="Proteomes" id="UP000267003">
    <property type="component" value="Unassembled WGS sequence"/>
</dbReference>
<keyword evidence="4" id="KW-1185">Reference proteome</keyword>
<dbReference type="InterPro" id="IPR019734">
    <property type="entry name" value="TPR_rpt"/>
</dbReference>
<gene>
    <name evidence="3" type="ORF">D7W81_38120</name>
</gene>
<evidence type="ECO:0000313" key="4">
    <source>
        <dbReference type="Proteomes" id="UP000267003"/>
    </source>
</evidence>
<feature type="repeat" description="TPR" evidence="1">
    <location>
        <begin position="86"/>
        <end position="119"/>
    </location>
</feature>
<proteinExistence type="predicted"/>
<dbReference type="SMART" id="SM00028">
    <property type="entry name" value="TPR"/>
    <property type="match status" value="3"/>
</dbReference>
<dbReference type="Gene3D" id="1.25.40.10">
    <property type="entry name" value="Tetratricopeptide repeat domain"/>
    <property type="match status" value="1"/>
</dbReference>
<feature type="region of interest" description="Disordered" evidence="2">
    <location>
        <begin position="162"/>
        <end position="186"/>
    </location>
</feature>
<dbReference type="AlphaFoldDB" id="A0A3A8PGX6"/>
<protein>
    <submittedName>
        <fullName evidence="3">Uncharacterized protein</fullName>
    </submittedName>
</protein>
<reference evidence="4" key="1">
    <citation type="submission" date="2018-09" db="EMBL/GenBank/DDBJ databases">
        <authorList>
            <person name="Livingstone P.G."/>
            <person name="Whitworth D.E."/>
        </authorList>
    </citation>
    <scope>NUCLEOTIDE SEQUENCE [LARGE SCALE GENOMIC DNA]</scope>
    <source>
        <strain evidence="4">AB050A</strain>
    </source>
</reference>
<dbReference type="Pfam" id="PF14559">
    <property type="entry name" value="TPR_19"/>
    <property type="match status" value="1"/>
</dbReference>
<evidence type="ECO:0000256" key="2">
    <source>
        <dbReference type="SAM" id="MobiDB-lite"/>
    </source>
</evidence>
<dbReference type="OrthoDB" id="5507417at2"/>
<comment type="caution">
    <text evidence="3">The sequence shown here is derived from an EMBL/GenBank/DDBJ whole genome shotgun (WGS) entry which is preliminary data.</text>
</comment>
<accession>A0A3A8PGX6</accession>
<dbReference type="PANTHER" id="PTHR12558:SF13">
    <property type="entry name" value="CELL DIVISION CYCLE PROTEIN 27 HOMOLOG"/>
    <property type="match status" value="1"/>
</dbReference>
<sequence length="186" mass="20558">MTTRTKGTKEPGPADEEFLQQLHRGGELLGAGKVTEAKDFLERAHQLQPRHEKAQNLLGLTYFKLGLFDRAAELYEMLVRDNPVDPTLRVNLGLVYLKTNALQRAAREFETATDLAPDHKKAHNYLGLTFAQMGEYGRAREHFLLSGSDAMAEKMSRAIAGEAYSRPPAAPAPAPARPRDEEGSAT</sequence>
<keyword evidence="1" id="KW-0802">TPR repeat</keyword>
<dbReference type="EMBL" id="RAWK01000380">
    <property type="protein sequence ID" value="RKH54570.1"/>
    <property type="molecule type" value="Genomic_DNA"/>
</dbReference>
<evidence type="ECO:0000313" key="3">
    <source>
        <dbReference type="EMBL" id="RKH54570.1"/>
    </source>
</evidence>
<feature type="repeat" description="TPR" evidence="1">
    <location>
        <begin position="52"/>
        <end position="85"/>
    </location>
</feature>
<dbReference type="PANTHER" id="PTHR12558">
    <property type="entry name" value="CELL DIVISION CYCLE 16,23,27"/>
    <property type="match status" value="1"/>
</dbReference>
<feature type="compositionally biased region" description="Basic and acidic residues" evidence="2">
    <location>
        <begin position="177"/>
        <end position="186"/>
    </location>
</feature>
<dbReference type="SUPFAM" id="SSF48452">
    <property type="entry name" value="TPR-like"/>
    <property type="match status" value="1"/>
</dbReference>
<dbReference type="InterPro" id="IPR011990">
    <property type="entry name" value="TPR-like_helical_dom_sf"/>
</dbReference>
<organism evidence="3 4">
    <name type="scientific">Corallococcus aberystwythensis</name>
    <dbReference type="NCBI Taxonomy" id="2316722"/>
    <lineage>
        <taxon>Bacteria</taxon>
        <taxon>Pseudomonadati</taxon>
        <taxon>Myxococcota</taxon>
        <taxon>Myxococcia</taxon>
        <taxon>Myxococcales</taxon>
        <taxon>Cystobacterineae</taxon>
        <taxon>Myxococcaceae</taxon>
        <taxon>Corallococcus</taxon>
    </lineage>
</organism>